<dbReference type="SMART" id="SM00546">
    <property type="entry name" value="CUE"/>
    <property type="match status" value="1"/>
</dbReference>
<gene>
    <name evidence="3" type="ORF">Cfor_04242</name>
</gene>
<dbReference type="InParanoid" id="A0A6L2PMV3"/>
<evidence type="ECO:0000313" key="4">
    <source>
        <dbReference type="Proteomes" id="UP000502823"/>
    </source>
</evidence>
<dbReference type="CDD" id="cd14364">
    <property type="entry name" value="CUE_ASCC2"/>
    <property type="match status" value="1"/>
</dbReference>
<dbReference type="InterPro" id="IPR052586">
    <property type="entry name" value="ASCC2"/>
</dbReference>
<accession>A0A6L2PMV3</accession>
<dbReference type="GO" id="GO:0006355">
    <property type="term" value="P:regulation of DNA-templated transcription"/>
    <property type="evidence" value="ECO:0007669"/>
    <property type="project" value="TreeGrafter"/>
</dbReference>
<dbReference type="InterPro" id="IPR003892">
    <property type="entry name" value="CUE"/>
</dbReference>
<dbReference type="EMBL" id="BLKM01000329">
    <property type="protein sequence ID" value="GFG31805.1"/>
    <property type="molecule type" value="Genomic_DNA"/>
</dbReference>
<dbReference type="GO" id="GO:0043130">
    <property type="term" value="F:ubiquitin binding"/>
    <property type="evidence" value="ECO:0007669"/>
    <property type="project" value="InterPro"/>
</dbReference>
<feature type="compositionally biased region" description="Basic and acidic residues" evidence="1">
    <location>
        <begin position="725"/>
        <end position="734"/>
    </location>
</feature>
<dbReference type="PROSITE" id="PS51140">
    <property type="entry name" value="CUE"/>
    <property type="match status" value="1"/>
</dbReference>
<evidence type="ECO:0000256" key="1">
    <source>
        <dbReference type="SAM" id="MobiDB-lite"/>
    </source>
</evidence>
<feature type="compositionally biased region" description="Acidic residues" evidence="1">
    <location>
        <begin position="666"/>
        <end position="683"/>
    </location>
</feature>
<dbReference type="FunCoup" id="A0A6L2PMV3">
    <property type="interactions" value="266"/>
</dbReference>
<evidence type="ECO:0000313" key="3">
    <source>
        <dbReference type="EMBL" id="GFG31805.1"/>
    </source>
</evidence>
<feature type="compositionally biased region" description="Polar residues" evidence="1">
    <location>
        <begin position="472"/>
        <end position="481"/>
    </location>
</feature>
<feature type="compositionally biased region" description="Basic and acidic residues" evidence="1">
    <location>
        <begin position="684"/>
        <end position="710"/>
    </location>
</feature>
<dbReference type="SUPFAM" id="SSF46934">
    <property type="entry name" value="UBA-like"/>
    <property type="match status" value="1"/>
</dbReference>
<reference evidence="4" key="1">
    <citation type="submission" date="2020-01" db="EMBL/GenBank/DDBJ databases">
        <title>Draft genome sequence of the Termite Coptotermes fromosanus.</title>
        <authorList>
            <person name="Itakura S."/>
            <person name="Yosikawa Y."/>
            <person name="Umezawa K."/>
        </authorList>
    </citation>
    <scope>NUCLEOTIDE SEQUENCE [LARGE SCALE GENOMIC DNA]</scope>
</reference>
<feature type="domain" description="CUE" evidence="2">
    <location>
        <begin position="492"/>
        <end position="535"/>
    </location>
</feature>
<protein>
    <recommendedName>
        <fullName evidence="2">CUE domain-containing protein</fullName>
    </recommendedName>
</protein>
<dbReference type="Proteomes" id="UP000502823">
    <property type="component" value="Unassembled WGS sequence"/>
</dbReference>
<evidence type="ECO:0000259" key="2">
    <source>
        <dbReference type="PROSITE" id="PS51140"/>
    </source>
</evidence>
<dbReference type="OrthoDB" id="5577209at2759"/>
<dbReference type="InterPro" id="IPR009060">
    <property type="entry name" value="UBA-like_sf"/>
</dbReference>
<keyword evidence="4" id="KW-1185">Reference proteome</keyword>
<dbReference type="Pfam" id="PF02845">
    <property type="entry name" value="CUE"/>
    <property type="match status" value="1"/>
</dbReference>
<dbReference type="Gene3D" id="1.10.8.10">
    <property type="entry name" value="DNA helicase RuvA subunit, C-terminal domain"/>
    <property type="match status" value="1"/>
</dbReference>
<feature type="compositionally biased region" description="Basic and acidic residues" evidence="1">
    <location>
        <begin position="455"/>
        <end position="471"/>
    </location>
</feature>
<organism evidence="3 4">
    <name type="scientific">Coptotermes formosanus</name>
    <name type="common">Formosan subterranean termite</name>
    <dbReference type="NCBI Taxonomy" id="36987"/>
    <lineage>
        <taxon>Eukaryota</taxon>
        <taxon>Metazoa</taxon>
        <taxon>Ecdysozoa</taxon>
        <taxon>Arthropoda</taxon>
        <taxon>Hexapoda</taxon>
        <taxon>Insecta</taxon>
        <taxon>Pterygota</taxon>
        <taxon>Neoptera</taxon>
        <taxon>Polyneoptera</taxon>
        <taxon>Dictyoptera</taxon>
        <taxon>Blattodea</taxon>
        <taxon>Blattoidea</taxon>
        <taxon>Termitoidae</taxon>
        <taxon>Rhinotermitidae</taxon>
        <taxon>Coptotermes</taxon>
    </lineage>
</organism>
<dbReference type="InterPro" id="IPR041800">
    <property type="entry name" value="ASCC2_CUE"/>
</dbReference>
<proteinExistence type="predicted"/>
<sequence length="734" mass="85769">MSKTVCHYQFLFGSMVCDVSVSFHFQNNRKPLEELKVSTVQDGVTKEFPALHPHWKEKRQYLYYKPPPTVGPNGSFALGAKEAWLERMDFLNTDLTWLLMMEQFRFWSQIIYDEETLDVIVKFLQDAPPYYVLQEFPQDDEMWNSFQKTHYLVFLVINRLATYHESETEFITPEYYGKMIYDNYVFTIPMILDICMFYGRDNRVQVLRIIDTVFQTQPKYKEDLEKSVPFICKVFRYMEHRFGGQKLPEEELVKLSERPNTQKDMTLFEFKDMVLHLLDSATNLSLFLDIYNPACTALVHDEHYDYWMLVQIVHLYENTVPQMYRKLEMLANTDDTQPMYVDLKHKLAVMRVELLKVFRCCLATCVNSIVEKIDTITEAEVRRYVDDYVGVLTECLTEKVFVCDYHSAYPVDQDLDTMSQVCPEMDFMKCDFLLEAVLSCFDPTSKSKRKSCVSPRDRKQEPLHESQKKLEATTSKGSSGTDVLKKRVTGIELDSLITEVKDILPHLGDGFVERCLEHFNFVSESVINAILEDTLPADLRSIDQTLPRIPPDTMEVNEASNALQRLSIFDNDEFDIMTQDEVDTSRIHKGKRKAKHKNLNELIDDKSHRTEFRDMYSKFGLIDAEGSMYDDEYDDTYDHLDVSVGEEGDLERRPFVVPRVLHSKEDEEEYPSGGESGEEEQGEPDEKPQPLRDEFVANPEEQRAKAEQRRQQQMQSRARNWRGAQAKDRDVVGV</sequence>
<dbReference type="PANTHER" id="PTHR21494:SF0">
    <property type="entry name" value="ACTIVATING SIGNAL COINTEGRATOR 1 COMPLEX SUBUNIT 2"/>
    <property type="match status" value="1"/>
</dbReference>
<dbReference type="AlphaFoldDB" id="A0A6L2PMV3"/>
<feature type="region of interest" description="Disordered" evidence="1">
    <location>
        <begin position="651"/>
        <end position="734"/>
    </location>
</feature>
<comment type="caution">
    <text evidence="3">The sequence shown here is derived from an EMBL/GenBank/DDBJ whole genome shotgun (WGS) entry which is preliminary data.</text>
</comment>
<name>A0A6L2PMV3_COPFO</name>
<feature type="region of interest" description="Disordered" evidence="1">
    <location>
        <begin position="445"/>
        <end position="481"/>
    </location>
</feature>
<dbReference type="PANTHER" id="PTHR21494">
    <property type="entry name" value="ACTIVATING SIGNAL COINTEGRATOR 1 COMPLEX SUBUNIT 2 ASC-1 COMPLEX SUBUNIT P100"/>
    <property type="match status" value="1"/>
</dbReference>